<evidence type="ECO:0000313" key="3">
    <source>
        <dbReference type="Proteomes" id="UP000008229"/>
    </source>
</evidence>
<organism evidence="2 3">
    <name type="scientific">Conexibacter woesei (strain DSM 14684 / CCUG 47730 / CIP 108061 / JCM 11494 / NBRC 100937 / ID131577)</name>
    <dbReference type="NCBI Taxonomy" id="469383"/>
    <lineage>
        <taxon>Bacteria</taxon>
        <taxon>Bacillati</taxon>
        <taxon>Actinomycetota</taxon>
        <taxon>Thermoleophilia</taxon>
        <taxon>Solirubrobacterales</taxon>
        <taxon>Conexibacteraceae</taxon>
        <taxon>Conexibacter</taxon>
    </lineage>
</organism>
<keyword evidence="3" id="KW-1185">Reference proteome</keyword>
<proteinExistence type="predicted"/>
<name>D3FE98_CONWI</name>
<dbReference type="HOGENOM" id="CLU_2552420_0_0_11"/>
<dbReference type="eggNOG" id="COG1961">
    <property type="taxonomic scope" value="Bacteria"/>
</dbReference>
<reference evidence="2 3" key="1">
    <citation type="journal article" date="2010" name="Stand. Genomic Sci.">
        <title>Complete genome sequence of Conexibacter woesei type strain (ID131577).</title>
        <authorList>
            <person name="Pukall R."/>
            <person name="Lapidus A."/>
            <person name="Glavina Del Rio T."/>
            <person name="Copeland A."/>
            <person name="Tice H."/>
            <person name="Cheng J.-F."/>
            <person name="Lucas S."/>
            <person name="Chen F."/>
            <person name="Nolan M."/>
            <person name="Bruce D."/>
            <person name="Goodwin L."/>
            <person name="Pitluck S."/>
            <person name="Mavromatis K."/>
            <person name="Ivanova N."/>
            <person name="Ovchinnikova G."/>
            <person name="Pati A."/>
            <person name="Chen A."/>
            <person name="Palaniappan K."/>
            <person name="Land M."/>
            <person name="Hauser L."/>
            <person name="Chang Y.-J."/>
            <person name="Jeffries C.D."/>
            <person name="Chain P."/>
            <person name="Meincke L."/>
            <person name="Sims D."/>
            <person name="Brettin T."/>
            <person name="Detter J.C."/>
            <person name="Rohde M."/>
            <person name="Goeker M."/>
            <person name="Bristow J."/>
            <person name="Eisen J.A."/>
            <person name="Markowitz V."/>
            <person name="Kyrpides N.C."/>
            <person name="Klenk H.-P."/>
            <person name="Hugenholtz P."/>
        </authorList>
    </citation>
    <scope>NUCLEOTIDE SEQUENCE [LARGE SCALE GENOMIC DNA]</scope>
    <source>
        <strain evidence="3">DSM 14684 / CIP 108061 / JCM 11494 / NBRC 100937 / ID131577</strain>
    </source>
</reference>
<accession>D3FE98</accession>
<dbReference type="AlphaFoldDB" id="D3FE98"/>
<dbReference type="RefSeq" id="WP_012936641.1">
    <property type="nucleotide sequence ID" value="NC_013739.1"/>
</dbReference>
<protein>
    <submittedName>
        <fullName evidence="2">Uncharacterized protein</fullName>
    </submittedName>
</protein>
<dbReference type="Proteomes" id="UP000008229">
    <property type="component" value="Chromosome"/>
</dbReference>
<evidence type="ECO:0000313" key="2">
    <source>
        <dbReference type="EMBL" id="ADB53590.1"/>
    </source>
</evidence>
<feature type="region of interest" description="Disordered" evidence="1">
    <location>
        <begin position="60"/>
        <end position="82"/>
    </location>
</feature>
<reference evidence="3" key="2">
    <citation type="submission" date="2010-01" db="EMBL/GenBank/DDBJ databases">
        <title>The complete genome of Conexibacter woesei DSM 14684.</title>
        <authorList>
            <consortium name="US DOE Joint Genome Institute (JGI-PGF)"/>
            <person name="Lucas S."/>
            <person name="Copeland A."/>
            <person name="Lapidus A."/>
            <person name="Glavina del Rio T."/>
            <person name="Dalin E."/>
            <person name="Tice H."/>
            <person name="Bruce D."/>
            <person name="Goodwin L."/>
            <person name="Pitluck S."/>
            <person name="Kyrpides N."/>
            <person name="Mavromatis K."/>
            <person name="Ivanova N."/>
            <person name="Mikhailova N."/>
            <person name="Chertkov O."/>
            <person name="Brettin T."/>
            <person name="Detter J.C."/>
            <person name="Han C."/>
            <person name="Larimer F."/>
            <person name="Land M."/>
            <person name="Hauser L."/>
            <person name="Markowitz V."/>
            <person name="Cheng J.-F."/>
            <person name="Hugenholtz P."/>
            <person name="Woyke T."/>
            <person name="Wu D."/>
            <person name="Pukall R."/>
            <person name="Steenblock K."/>
            <person name="Schneider S."/>
            <person name="Klenk H.-P."/>
            <person name="Eisen J.A."/>
        </authorList>
    </citation>
    <scope>NUCLEOTIDE SEQUENCE [LARGE SCALE GENOMIC DNA]</scope>
    <source>
        <strain evidence="3">DSM 14684 / CIP 108061 / JCM 11494 / NBRC 100937 / ID131577</strain>
    </source>
</reference>
<evidence type="ECO:0000256" key="1">
    <source>
        <dbReference type="SAM" id="MobiDB-lite"/>
    </source>
</evidence>
<sequence>MQKAGAHPDEIAAVPDLRPTLRTAEPDKLADLFEAFDVTATYDKTNRQLKLAATVTPELIPEKEKPRPASPVGEFVHSGGGF</sequence>
<gene>
    <name evidence="2" type="ordered locus">Cwoe_5182</name>
</gene>
<dbReference type="EMBL" id="CP001854">
    <property type="protein sequence ID" value="ADB53590.1"/>
    <property type="molecule type" value="Genomic_DNA"/>
</dbReference>
<dbReference type="KEGG" id="cwo:Cwoe_5182"/>